<evidence type="ECO:0000313" key="1">
    <source>
        <dbReference type="EMBL" id="AGA69237.1"/>
    </source>
</evidence>
<dbReference type="RefSeq" id="WP_015262227.1">
    <property type="nucleotide sequence ID" value="NC_019903.1"/>
</dbReference>
<dbReference type="HOGENOM" id="CLU_178120_1_0_9"/>
<dbReference type="AlphaFoldDB" id="L0F7R5"/>
<proteinExistence type="predicted"/>
<dbReference type="KEGG" id="ddl:Desdi_1762"/>
<dbReference type="eggNOG" id="COG3177">
    <property type="taxonomic scope" value="Bacteria"/>
</dbReference>
<keyword evidence="2" id="KW-1185">Reference proteome</keyword>
<dbReference type="Proteomes" id="UP000010797">
    <property type="component" value="Chromosome"/>
</dbReference>
<dbReference type="OrthoDB" id="9799038at2"/>
<sequence>MDYMTARETSDKWNITQRRVQVLCVEGKIPGAVRFGNTWAIPNDAVKPKDGRYKKNEQAK</sequence>
<protein>
    <recommendedName>
        <fullName evidence="3">Helix-turn-helix domain-containing protein</fullName>
    </recommendedName>
</protein>
<evidence type="ECO:0000313" key="2">
    <source>
        <dbReference type="Proteomes" id="UP000010797"/>
    </source>
</evidence>
<name>L0F7R5_DESDL</name>
<dbReference type="EMBL" id="CP003344">
    <property type="protein sequence ID" value="AGA69237.1"/>
    <property type="molecule type" value="Genomic_DNA"/>
</dbReference>
<dbReference type="STRING" id="871963.Desdi_1762"/>
<gene>
    <name evidence="1" type="ordered locus">Desdi_1762</name>
</gene>
<accession>L0F7R5</accession>
<organism evidence="1 2">
    <name type="scientific">Desulfitobacterium dichloroeliminans (strain LMG P-21439 / DCA1)</name>
    <dbReference type="NCBI Taxonomy" id="871963"/>
    <lineage>
        <taxon>Bacteria</taxon>
        <taxon>Bacillati</taxon>
        <taxon>Bacillota</taxon>
        <taxon>Clostridia</taxon>
        <taxon>Eubacteriales</taxon>
        <taxon>Desulfitobacteriaceae</taxon>
        <taxon>Desulfitobacterium</taxon>
    </lineage>
</organism>
<evidence type="ECO:0008006" key="3">
    <source>
        <dbReference type="Google" id="ProtNLM"/>
    </source>
</evidence>
<reference evidence="2" key="1">
    <citation type="submission" date="2012-02" db="EMBL/GenBank/DDBJ databases">
        <title>Complete sequence of Desulfitobacterium dichloroeliminans LMG P-21439.</title>
        <authorList>
            <person name="Lucas S."/>
            <person name="Han J."/>
            <person name="Lapidus A."/>
            <person name="Cheng J.-F."/>
            <person name="Goodwin L."/>
            <person name="Pitluck S."/>
            <person name="Peters L."/>
            <person name="Ovchinnikova G."/>
            <person name="Teshima H."/>
            <person name="Detter J.C."/>
            <person name="Han C."/>
            <person name="Tapia R."/>
            <person name="Land M."/>
            <person name="Hauser L."/>
            <person name="Kyrpides N."/>
            <person name="Ivanova N."/>
            <person name="Pagani I."/>
            <person name="Kruse T."/>
            <person name="de Vos W.M."/>
            <person name="Boon N."/>
            <person name="Smidt H."/>
            <person name="Woyke T."/>
        </authorList>
    </citation>
    <scope>NUCLEOTIDE SEQUENCE [LARGE SCALE GENOMIC DNA]</scope>
    <source>
        <strain evidence="2">LMG P-21439 / DCA1</strain>
    </source>
</reference>